<name>A0A348B554_9CREN</name>
<dbReference type="Gene3D" id="1.10.10.10">
    <property type="entry name" value="Winged helix-like DNA-binding domain superfamily/Winged helix DNA-binding domain"/>
    <property type="match status" value="1"/>
</dbReference>
<evidence type="ECO:0000313" key="3">
    <source>
        <dbReference type="EMBL" id="GGT89232.1"/>
    </source>
</evidence>
<dbReference type="AlphaFoldDB" id="A0A348B554"/>
<evidence type="ECO:0000313" key="4">
    <source>
        <dbReference type="Proteomes" id="UP000276741"/>
    </source>
</evidence>
<dbReference type="InterPro" id="IPR048907">
    <property type="entry name" value="WHD_MCM_arc"/>
</dbReference>
<feature type="domain" description="MCM C-terminal" evidence="1">
    <location>
        <begin position="2"/>
        <end position="38"/>
    </location>
</feature>
<gene>
    <name evidence="3" type="ORF">GCM10007116_03840</name>
    <name evidence="2" type="ORF">HS1genome_1695</name>
</gene>
<dbReference type="RefSeq" id="WP_158613762.1">
    <property type="nucleotide sequence ID" value="NZ_AP018553.1"/>
</dbReference>
<protein>
    <recommendedName>
        <fullName evidence="1">MCM C-terminal domain-containing protein</fullName>
    </recommendedName>
</protein>
<reference evidence="3" key="1">
    <citation type="journal article" date="2014" name="Int. J. Syst. Evol. Microbiol.">
        <title>Complete genome sequence of Corynebacterium casei LMG S-19264T (=DSM 44701T), isolated from a smear-ripened cheese.</title>
        <authorList>
            <consortium name="US DOE Joint Genome Institute (JGI-PGF)"/>
            <person name="Walter F."/>
            <person name="Albersmeier A."/>
            <person name="Kalinowski J."/>
            <person name="Ruckert C."/>
        </authorList>
    </citation>
    <scope>NUCLEOTIDE SEQUENCE</scope>
    <source>
        <strain evidence="3">JCM 31740</strain>
    </source>
</reference>
<keyword evidence="4" id="KW-1185">Reference proteome</keyword>
<dbReference type="Pfam" id="PF21100">
    <property type="entry name" value="WHD_MCM"/>
    <property type="match status" value="1"/>
</dbReference>
<reference evidence="4" key="2">
    <citation type="submission" date="2018-04" db="EMBL/GenBank/DDBJ databases">
        <title>Complete genome sequence of Sulfodiicoccus acidiphilus strain HS-1.</title>
        <authorList>
            <person name="Sakai H.D."/>
            <person name="Kurosawa N."/>
        </authorList>
    </citation>
    <scope>NUCLEOTIDE SEQUENCE [LARGE SCALE GENOMIC DNA]</scope>
    <source>
        <strain evidence="4">HS-1</strain>
    </source>
</reference>
<dbReference type="InterPro" id="IPR036390">
    <property type="entry name" value="WH_DNA-bd_sf"/>
</dbReference>
<organism evidence="2 4">
    <name type="scientific">Sulfodiicoccus acidiphilus</name>
    <dbReference type="NCBI Taxonomy" id="1670455"/>
    <lineage>
        <taxon>Archaea</taxon>
        <taxon>Thermoproteota</taxon>
        <taxon>Thermoprotei</taxon>
        <taxon>Sulfolobales</taxon>
        <taxon>Sulfolobaceae</taxon>
        <taxon>Sulfodiicoccus</taxon>
    </lineage>
</organism>
<dbReference type="GeneID" id="43516663"/>
<dbReference type="KEGG" id="sacd:HS1genome_1695"/>
<dbReference type="EMBL" id="BMQS01000003">
    <property type="protein sequence ID" value="GGT89232.1"/>
    <property type="molecule type" value="Genomic_DNA"/>
</dbReference>
<dbReference type="EMBL" id="AP018553">
    <property type="protein sequence ID" value="BBD73306.1"/>
    <property type="molecule type" value="Genomic_DNA"/>
</dbReference>
<dbReference type="Proteomes" id="UP000276741">
    <property type="component" value="Chromosome"/>
</dbReference>
<evidence type="ECO:0000259" key="1">
    <source>
        <dbReference type="Pfam" id="PF21100"/>
    </source>
</evidence>
<proteinExistence type="predicted"/>
<reference evidence="3" key="4">
    <citation type="submission" date="2020-09" db="EMBL/GenBank/DDBJ databases">
        <authorList>
            <person name="Sun Q."/>
            <person name="Ohkuma M."/>
        </authorList>
    </citation>
    <scope>NUCLEOTIDE SEQUENCE</scope>
    <source>
        <strain evidence="3">JCM 31740</strain>
    </source>
</reference>
<sequence>MKRAVSAMEGREVNDKEVTRLISNMEEAGFLVEVGDQYLPPDPVVGRAFSTRPQS</sequence>
<dbReference type="InterPro" id="IPR036388">
    <property type="entry name" value="WH-like_DNA-bd_sf"/>
</dbReference>
<evidence type="ECO:0000313" key="2">
    <source>
        <dbReference type="EMBL" id="BBD73306.1"/>
    </source>
</evidence>
<accession>A0A348B554</accession>
<reference evidence="2" key="3">
    <citation type="journal article" date="2019" name="BMC Res. Notes">
        <title>Complete genome sequence of the Sulfodiicoccus acidiphilus strain HS-1T, the first crenarchaeon that lacks polB3, isolated from an acidic hot spring in Ohwaku-dani, Hakone, Japan.</title>
        <authorList>
            <person name="Sakai H.D."/>
            <person name="Kurosawa N."/>
        </authorList>
    </citation>
    <scope>NUCLEOTIDE SEQUENCE</scope>
    <source>
        <strain evidence="2">HS-1</strain>
    </source>
</reference>
<dbReference type="SUPFAM" id="SSF46785">
    <property type="entry name" value="Winged helix' DNA-binding domain"/>
    <property type="match status" value="1"/>
</dbReference>
<dbReference type="Proteomes" id="UP000616143">
    <property type="component" value="Unassembled WGS sequence"/>
</dbReference>